<sequence length="68" mass="7510">MHLFMDTRTTTTTKGGTLGETVTPRGCVPRWGTPPLVFQWVVEENKIPSTDQQVQVQPPGGYGTFFSP</sequence>
<dbReference type="AlphaFoldDB" id="A0A8X6RYL3"/>
<feature type="compositionally biased region" description="Low complexity" evidence="1">
    <location>
        <begin position="7"/>
        <end position="23"/>
    </location>
</feature>
<feature type="region of interest" description="Disordered" evidence="1">
    <location>
        <begin position="49"/>
        <end position="68"/>
    </location>
</feature>
<dbReference type="Proteomes" id="UP000887159">
    <property type="component" value="Unassembled WGS sequence"/>
</dbReference>
<dbReference type="EMBL" id="BMAU01021229">
    <property type="protein sequence ID" value="GFY01558.1"/>
    <property type="molecule type" value="Genomic_DNA"/>
</dbReference>
<reference evidence="2" key="1">
    <citation type="submission" date="2020-08" db="EMBL/GenBank/DDBJ databases">
        <title>Multicomponent nature underlies the extraordinary mechanical properties of spider dragline silk.</title>
        <authorList>
            <person name="Kono N."/>
            <person name="Nakamura H."/>
            <person name="Mori M."/>
            <person name="Yoshida Y."/>
            <person name="Ohtoshi R."/>
            <person name="Malay A.D."/>
            <person name="Moran D.A.P."/>
            <person name="Tomita M."/>
            <person name="Numata K."/>
            <person name="Arakawa K."/>
        </authorList>
    </citation>
    <scope>NUCLEOTIDE SEQUENCE</scope>
</reference>
<accession>A0A8X6RYL3</accession>
<evidence type="ECO:0000313" key="2">
    <source>
        <dbReference type="EMBL" id="GFY01558.1"/>
    </source>
</evidence>
<protein>
    <submittedName>
        <fullName evidence="2">Uncharacterized protein</fullName>
    </submittedName>
</protein>
<gene>
    <name evidence="2" type="ORF">TNCV_2607421</name>
</gene>
<organism evidence="2 3">
    <name type="scientific">Trichonephila clavipes</name>
    <name type="common">Golden silk orbweaver</name>
    <name type="synonym">Nephila clavipes</name>
    <dbReference type="NCBI Taxonomy" id="2585209"/>
    <lineage>
        <taxon>Eukaryota</taxon>
        <taxon>Metazoa</taxon>
        <taxon>Ecdysozoa</taxon>
        <taxon>Arthropoda</taxon>
        <taxon>Chelicerata</taxon>
        <taxon>Arachnida</taxon>
        <taxon>Araneae</taxon>
        <taxon>Araneomorphae</taxon>
        <taxon>Entelegynae</taxon>
        <taxon>Araneoidea</taxon>
        <taxon>Nephilidae</taxon>
        <taxon>Trichonephila</taxon>
    </lineage>
</organism>
<keyword evidence="3" id="KW-1185">Reference proteome</keyword>
<evidence type="ECO:0000313" key="3">
    <source>
        <dbReference type="Proteomes" id="UP000887159"/>
    </source>
</evidence>
<feature type="region of interest" description="Disordered" evidence="1">
    <location>
        <begin position="1"/>
        <end position="26"/>
    </location>
</feature>
<evidence type="ECO:0000256" key="1">
    <source>
        <dbReference type="SAM" id="MobiDB-lite"/>
    </source>
</evidence>
<comment type="caution">
    <text evidence="2">The sequence shown here is derived from an EMBL/GenBank/DDBJ whole genome shotgun (WGS) entry which is preliminary data.</text>
</comment>
<proteinExistence type="predicted"/>
<name>A0A8X6RYL3_TRICX</name>